<feature type="region of interest" description="Disordered" evidence="1">
    <location>
        <begin position="17"/>
        <end position="64"/>
    </location>
</feature>
<reference evidence="3" key="1">
    <citation type="submission" date="2016-10" db="EMBL/GenBank/DDBJ databases">
        <authorList>
            <person name="Varghese N."/>
            <person name="Submissions S."/>
        </authorList>
    </citation>
    <scope>NUCLEOTIDE SEQUENCE [LARGE SCALE GENOMIC DNA]</scope>
    <source>
        <strain evidence="3">CGMCC 4.3525</strain>
    </source>
</reference>
<keyword evidence="3" id="KW-1185">Reference proteome</keyword>
<dbReference type="Proteomes" id="UP000199352">
    <property type="component" value="Unassembled WGS sequence"/>
</dbReference>
<evidence type="ECO:0000313" key="2">
    <source>
        <dbReference type="EMBL" id="SEQ63866.1"/>
    </source>
</evidence>
<protein>
    <submittedName>
        <fullName evidence="2">Uncharacterized protein</fullName>
    </submittedName>
</protein>
<dbReference type="EMBL" id="FOFR01000004">
    <property type="protein sequence ID" value="SEQ63866.1"/>
    <property type="molecule type" value="Genomic_DNA"/>
</dbReference>
<name>A0A1H9HNM7_9PSEU</name>
<gene>
    <name evidence="2" type="ORF">SAMN05216188_104123</name>
</gene>
<sequence>MACVQAAGDHIAPLVGDQLAPRASQPVPLPPSEVVPPRRYGAGRTALLRGRPPTSGWSRGPRQPQASISRCLVRTHHTAAELRKALKLKERGGQWDVVAQIVLQLHDDLSSEHREALHELRMASTWATTLSSDDSPLLEEVVRRHGVSALYHRCNYHNWFLSSVAEKRLRLVKDISRVADDRLAVAMTEQDTPWFSEPTFPGSDLLPAMPDLSSGITALRLVLSLPYFELEGLPRNKVRSDPCFPEPVRMYVNAWRNREISVPSQGQPLPPPPRAPR</sequence>
<organism evidence="2 3">
    <name type="scientific">Lentzea xinjiangensis</name>
    <dbReference type="NCBI Taxonomy" id="402600"/>
    <lineage>
        <taxon>Bacteria</taxon>
        <taxon>Bacillati</taxon>
        <taxon>Actinomycetota</taxon>
        <taxon>Actinomycetes</taxon>
        <taxon>Pseudonocardiales</taxon>
        <taxon>Pseudonocardiaceae</taxon>
        <taxon>Lentzea</taxon>
    </lineage>
</organism>
<proteinExistence type="predicted"/>
<dbReference type="STRING" id="402600.SAMN05216188_104123"/>
<dbReference type="AlphaFoldDB" id="A0A1H9HNM7"/>
<accession>A0A1H9HNM7</accession>
<evidence type="ECO:0000256" key="1">
    <source>
        <dbReference type="SAM" id="MobiDB-lite"/>
    </source>
</evidence>
<evidence type="ECO:0000313" key="3">
    <source>
        <dbReference type="Proteomes" id="UP000199352"/>
    </source>
</evidence>